<dbReference type="Proteomes" id="UP000749559">
    <property type="component" value="Unassembled WGS sequence"/>
</dbReference>
<accession>A0A8S4QAC3</accession>
<dbReference type="CDD" id="cd01450">
    <property type="entry name" value="vWFA_subfamily_ECM"/>
    <property type="match status" value="1"/>
</dbReference>
<dbReference type="Gene3D" id="3.40.50.410">
    <property type="entry name" value="von Willebrand factor, type A domain"/>
    <property type="match status" value="1"/>
</dbReference>
<dbReference type="EMBL" id="CAIIXF020000396">
    <property type="protein sequence ID" value="CAH1803261.1"/>
    <property type="molecule type" value="Genomic_DNA"/>
</dbReference>
<protein>
    <recommendedName>
        <fullName evidence="1">VWFA domain-containing protein</fullName>
    </recommendedName>
</protein>
<comment type="caution">
    <text evidence="2">The sequence shown here is derived from an EMBL/GenBank/DDBJ whole genome shotgun (WGS) entry which is preliminary data.</text>
</comment>
<dbReference type="SMART" id="SM00327">
    <property type="entry name" value="VWA"/>
    <property type="match status" value="1"/>
</dbReference>
<dbReference type="InterPro" id="IPR050525">
    <property type="entry name" value="ECM_Assembly_Org"/>
</dbReference>
<dbReference type="InterPro" id="IPR036465">
    <property type="entry name" value="vWFA_dom_sf"/>
</dbReference>
<sequence>MSGADWSQWSNTCETQGESRRRTKSCLFFGYFSIRGNKYQNYRNNEGKCIKEELDNCKETCSSRGEVCSDRDDCCPNENLACGVLKHCCRETGGACSIDEDCCRGLACNRGECIVDPGQPTCKKRDVVFALETSCSIADSDKEDIRSALVEFLRKIQIDPVNGTQIGALTFNKGAHRVAYLSDSDDPDHLVRLVENMNLTAAGCRTDFFEAFRAAEHEYFTPANGDRPYVDNLFIMITDGVITDPAEVSRQSSRSCGRVQLKMQWSALASDPRVLTTTAPLRL</sequence>
<dbReference type="InterPro" id="IPR002035">
    <property type="entry name" value="VWF_A"/>
</dbReference>
<dbReference type="OrthoDB" id="6132730at2759"/>
<evidence type="ECO:0000313" key="2">
    <source>
        <dbReference type="EMBL" id="CAH1803261.1"/>
    </source>
</evidence>
<feature type="domain" description="VWFA" evidence="1">
    <location>
        <begin position="126"/>
        <end position="261"/>
    </location>
</feature>
<dbReference type="PANTHER" id="PTHR24020:SF84">
    <property type="entry name" value="VWFA DOMAIN-CONTAINING PROTEIN"/>
    <property type="match status" value="1"/>
</dbReference>
<reference evidence="2" key="1">
    <citation type="submission" date="2022-03" db="EMBL/GenBank/DDBJ databases">
        <authorList>
            <person name="Martin C."/>
        </authorList>
    </citation>
    <scope>NUCLEOTIDE SEQUENCE</scope>
</reference>
<dbReference type="PANTHER" id="PTHR24020">
    <property type="entry name" value="COLLAGEN ALPHA"/>
    <property type="match status" value="1"/>
</dbReference>
<keyword evidence="3" id="KW-1185">Reference proteome</keyword>
<evidence type="ECO:0000259" key="1">
    <source>
        <dbReference type="PROSITE" id="PS50234"/>
    </source>
</evidence>
<proteinExistence type="predicted"/>
<evidence type="ECO:0000313" key="3">
    <source>
        <dbReference type="Proteomes" id="UP000749559"/>
    </source>
</evidence>
<dbReference type="Pfam" id="PF00092">
    <property type="entry name" value="VWA"/>
    <property type="match status" value="1"/>
</dbReference>
<dbReference type="AlphaFoldDB" id="A0A8S4QAC3"/>
<gene>
    <name evidence="2" type="ORF">OFUS_LOCUS26872</name>
</gene>
<name>A0A8S4QAC3_OWEFU</name>
<dbReference type="SUPFAM" id="SSF53300">
    <property type="entry name" value="vWA-like"/>
    <property type="match status" value="1"/>
</dbReference>
<dbReference type="PROSITE" id="PS50234">
    <property type="entry name" value="VWFA"/>
    <property type="match status" value="1"/>
</dbReference>
<organism evidence="2 3">
    <name type="scientific">Owenia fusiformis</name>
    <name type="common">Polychaete worm</name>
    <dbReference type="NCBI Taxonomy" id="6347"/>
    <lineage>
        <taxon>Eukaryota</taxon>
        <taxon>Metazoa</taxon>
        <taxon>Spiralia</taxon>
        <taxon>Lophotrochozoa</taxon>
        <taxon>Annelida</taxon>
        <taxon>Polychaeta</taxon>
        <taxon>Sedentaria</taxon>
        <taxon>Canalipalpata</taxon>
        <taxon>Sabellida</taxon>
        <taxon>Oweniida</taxon>
        <taxon>Oweniidae</taxon>
        <taxon>Owenia</taxon>
    </lineage>
</organism>